<reference evidence="1" key="2">
    <citation type="journal article" date="2015" name="Data Brief">
        <title>Shoot transcriptome of the giant reed, Arundo donax.</title>
        <authorList>
            <person name="Barrero R.A."/>
            <person name="Guerrero F.D."/>
            <person name="Moolhuijzen P."/>
            <person name="Goolsby J.A."/>
            <person name="Tidwell J."/>
            <person name="Bellgard S.E."/>
            <person name="Bellgard M.I."/>
        </authorList>
    </citation>
    <scope>NUCLEOTIDE SEQUENCE</scope>
    <source>
        <tissue evidence="1">Shoot tissue taken approximately 20 cm above the soil surface</tissue>
    </source>
</reference>
<proteinExistence type="predicted"/>
<reference evidence="1" key="1">
    <citation type="submission" date="2014-09" db="EMBL/GenBank/DDBJ databases">
        <authorList>
            <person name="Magalhaes I.L.F."/>
            <person name="Oliveira U."/>
            <person name="Santos F.R."/>
            <person name="Vidigal T.H.D.A."/>
            <person name="Brescovit A.D."/>
            <person name="Santos A.J."/>
        </authorList>
    </citation>
    <scope>NUCLEOTIDE SEQUENCE</scope>
    <source>
        <tissue evidence="1">Shoot tissue taken approximately 20 cm above the soil surface</tissue>
    </source>
</reference>
<sequence length="25" mass="3012">MFGLVHVWQSSSSEIHAEFELYRMK</sequence>
<dbReference type="AlphaFoldDB" id="A0A0A9HKI7"/>
<dbReference type="EMBL" id="GBRH01160639">
    <property type="protein sequence ID" value="JAE37257.1"/>
    <property type="molecule type" value="Transcribed_RNA"/>
</dbReference>
<protein>
    <submittedName>
        <fullName evidence="1">Uncharacterized protein</fullName>
    </submittedName>
</protein>
<accession>A0A0A9HKI7</accession>
<name>A0A0A9HKI7_ARUDO</name>
<evidence type="ECO:0000313" key="1">
    <source>
        <dbReference type="EMBL" id="JAE37257.1"/>
    </source>
</evidence>
<organism evidence="1">
    <name type="scientific">Arundo donax</name>
    <name type="common">Giant reed</name>
    <name type="synonym">Donax arundinaceus</name>
    <dbReference type="NCBI Taxonomy" id="35708"/>
    <lineage>
        <taxon>Eukaryota</taxon>
        <taxon>Viridiplantae</taxon>
        <taxon>Streptophyta</taxon>
        <taxon>Embryophyta</taxon>
        <taxon>Tracheophyta</taxon>
        <taxon>Spermatophyta</taxon>
        <taxon>Magnoliopsida</taxon>
        <taxon>Liliopsida</taxon>
        <taxon>Poales</taxon>
        <taxon>Poaceae</taxon>
        <taxon>PACMAD clade</taxon>
        <taxon>Arundinoideae</taxon>
        <taxon>Arundineae</taxon>
        <taxon>Arundo</taxon>
    </lineage>
</organism>